<evidence type="ECO:0000256" key="2">
    <source>
        <dbReference type="ARBA" id="ARBA00004141"/>
    </source>
</evidence>
<feature type="chain" id="PRO_5012212838" description="dolichyl-phosphate-mannose--protein mannosyltransferase" evidence="19">
    <location>
        <begin position="19"/>
        <end position="880"/>
    </location>
</feature>
<feature type="transmembrane region" description="Helical" evidence="18">
    <location>
        <begin position="97"/>
        <end position="118"/>
    </location>
</feature>
<evidence type="ECO:0000256" key="13">
    <source>
        <dbReference type="ARBA" id="ARBA00023136"/>
    </source>
</evidence>
<organism evidence="21 22">
    <name type="scientific">Tropilaelaps mercedesae</name>
    <dbReference type="NCBI Taxonomy" id="418985"/>
    <lineage>
        <taxon>Eukaryota</taxon>
        <taxon>Metazoa</taxon>
        <taxon>Ecdysozoa</taxon>
        <taxon>Arthropoda</taxon>
        <taxon>Chelicerata</taxon>
        <taxon>Arachnida</taxon>
        <taxon>Acari</taxon>
        <taxon>Parasitiformes</taxon>
        <taxon>Mesostigmata</taxon>
        <taxon>Gamasina</taxon>
        <taxon>Dermanyssoidea</taxon>
        <taxon>Laelapidae</taxon>
        <taxon>Tropilaelaps</taxon>
    </lineage>
</organism>
<dbReference type="PANTHER" id="PTHR44216:SF3">
    <property type="entry name" value="PROTEIN O-MANNOSYL-TRANSFERASE TMTC2"/>
    <property type="match status" value="1"/>
</dbReference>
<evidence type="ECO:0000256" key="9">
    <source>
        <dbReference type="ARBA" id="ARBA00022737"/>
    </source>
</evidence>
<evidence type="ECO:0000256" key="17">
    <source>
        <dbReference type="SAM" id="MobiDB-lite"/>
    </source>
</evidence>
<evidence type="ECO:0000256" key="8">
    <source>
        <dbReference type="ARBA" id="ARBA00022692"/>
    </source>
</evidence>
<evidence type="ECO:0000259" key="20">
    <source>
        <dbReference type="Pfam" id="PF08409"/>
    </source>
</evidence>
<evidence type="ECO:0000256" key="1">
    <source>
        <dbReference type="ARBA" id="ARBA00003582"/>
    </source>
</evidence>
<dbReference type="InterPro" id="IPR052384">
    <property type="entry name" value="TMTC_O-mannosyltransferase"/>
</dbReference>
<evidence type="ECO:0000256" key="11">
    <source>
        <dbReference type="ARBA" id="ARBA00022824"/>
    </source>
</evidence>
<dbReference type="Proteomes" id="UP000192247">
    <property type="component" value="Unassembled WGS sequence"/>
</dbReference>
<keyword evidence="10 16" id="KW-0802">TPR repeat</keyword>
<comment type="function">
    <text evidence="1">Transfers mannosyl residues to the hydroxyl group of serine or threonine residues.</text>
</comment>
<evidence type="ECO:0000256" key="15">
    <source>
        <dbReference type="ARBA" id="ARBA00045102"/>
    </source>
</evidence>
<gene>
    <name evidence="21" type="ORF">BIW11_02366</name>
</gene>
<protein>
    <recommendedName>
        <fullName evidence="6">dolichyl-phosphate-mannose--protein mannosyltransferase</fullName>
        <ecNumber evidence="6">2.4.1.109</ecNumber>
    </recommendedName>
</protein>
<dbReference type="AlphaFoldDB" id="A0A1V9WYJ6"/>
<feature type="transmembrane region" description="Helical" evidence="18">
    <location>
        <begin position="138"/>
        <end position="162"/>
    </location>
</feature>
<dbReference type="OrthoDB" id="1658288at2759"/>
<dbReference type="FunCoup" id="A0A1V9WYJ6">
    <property type="interactions" value="70"/>
</dbReference>
<dbReference type="InterPro" id="IPR011990">
    <property type="entry name" value="TPR-like_helical_dom_sf"/>
</dbReference>
<feature type="domain" description="DUF1736" evidence="20">
    <location>
        <begin position="260"/>
        <end position="332"/>
    </location>
</feature>
<evidence type="ECO:0000313" key="21">
    <source>
        <dbReference type="EMBL" id="OQR66353.1"/>
    </source>
</evidence>
<keyword evidence="12 18" id="KW-1133">Transmembrane helix</keyword>
<keyword evidence="22" id="KW-1185">Reference proteome</keyword>
<name>A0A1V9WYJ6_9ACAR</name>
<keyword evidence="8 18" id="KW-0812">Transmembrane</keyword>
<dbReference type="InterPro" id="IPR013618">
    <property type="entry name" value="TMTC_DUF1736"/>
</dbReference>
<dbReference type="Gene3D" id="1.25.40.10">
    <property type="entry name" value="Tetratricopeptide repeat domain"/>
    <property type="match status" value="3"/>
</dbReference>
<evidence type="ECO:0000256" key="3">
    <source>
        <dbReference type="ARBA" id="ARBA00004240"/>
    </source>
</evidence>
<evidence type="ECO:0000256" key="5">
    <source>
        <dbReference type="ARBA" id="ARBA00007882"/>
    </source>
</evidence>
<comment type="catalytic activity">
    <reaction evidence="15">
        <text>a di-trans,poly-cis-dolichyl beta-D-mannosyl phosphate + L-seryl-[protein] = 3-O-(alpha-D-mannosyl)-L-seryl-[protein] + a di-trans,poly-cis-dolichyl phosphate + H(+)</text>
        <dbReference type="Rhea" id="RHEA:17377"/>
        <dbReference type="Rhea" id="RHEA-COMP:9863"/>
        <dbReference type="Rhea" id="RHEA-COMP:13546"/>
        <dbReference type="Rhea" id="RHEA-COMP:19498"/>
        <dbReference type="Rhea" id="RHEA-COMP:19501"/>
        <dbReference type="ChEBI" id="CHEBI:15378"/>
        <dbReference type="ChEBI" id="CHEBI:29999"/>
        <dbReference type="ChEBI" id="CHEBI:57683"/>
        <dbReference type="ChEBI" id="CHEBI:58211"/>
        <dbReference type="ChEBI" id="CHEBI:137321"/>
        <dbReference type="EC" id="2.4.1.109"/>
    </reaction>
</comment>
<evidence type="ECO:0000256" key="14">
    <source>
        <dbReference type="ARBA" id="ARBA00045085"/>
    </source>
</evidence>
<dbReference type="GO" id="GO:0005789">
    <property type="term" value="C:endoplasmic reticulum membrane"/>
    <property type="evidence" value="ECO:0007669"/>
    <property type="project" value="TreeGrafter"/>
</dbReference>
<keyword evidence="11" id="KW-0256">Endoplasmic reticulum</keyword>
<dbReference type="PROSITE" id="PS50293">
    <property type="entry name" value="TPR_REGION"/>
    <property type="match status" value="1"/>
</dbReference>
<comment type="pathway">
    <text evidence="4">Protein modification; protein glycosylation.</text>
</comment>
<dbReference type="EC" id="2.4.1.109" evidence="6"/>
<feature type="transmembrane region" description="Helical" evidence="18">
    <location>
        <begin position="323"/>
        <end position="340"/>
    </location>
</feature>
<dbReference type="InParanoid" id="A0A1V9WYJ6"/>
<dbReference type="PANTHER" id="PTHR44216">
    <property type="entry name" value="PROTEIN O-MANNOSYL-TRANSFERASE TMTC2"/>
    <property type="match status" value="1"/>
</dbReference>
<feature type="compositionally biased region" description="Basic residues" evidence="17">
    <location>
        <begin position="827"/>
        <end position="836"/>
    </location>
</feature>
<feature type="transmembrane region" description="Helical" evidence="18">
    <location>
        <begin position="426"/>
        <end position="443"/>
    </location>
</feature>
<feature type="transmembrane region" description="Helical" evidence="18">
    <location>
        <begin position="401"/>
        <end position="420"/>
    </location>
</feature>
<evidence type="ECO:0000256" key="10">
    <source>
        <dbReference type="ARBA" id="ARBA00022803"/>
    </source>
</evidence>
<proteinExistence type="inferred from homology"/>
<dbReference type="SMART" id="SM00028">
    <property type="entry name" value="TPR"/>
    <property type="match status" value="9"/>
</dbReference>
<dbReference type="Pfam" id="PF13432">
    <property type="entry name" value="TPR_16"/>
    <property type="match status" value="3"/>
</dbReference>
<sequence>MAANATLVVAVAILLATAVYLNTLPADFAYDDNRAIVSNQDVRPTEPLWGVFANDFWGTPLRHSGSHKSYRPLCVLSFRLNYLLGGMSPRSYHLVNVLLHAMVAALFAWLAGTLFAWAEVPTLLASVMFALHPVHTEAVAGVVGRADVGACAFFLLALVAYMRYCESRDGGRIESKLHRRTYLRTTLGLAVASMLTKEHGITVLAVCAVYDLLVAQRCNLADIVNLIRSKRKKGLHLEGIANLACTAVVLLSLRVYLMGFSPPTFSSSDNPAADDRSLLARTLTFLYLPVVNLQLLCYPKWLSFDWSMDAIPLIRSFRDPRNVLSLFLYAVLSFIGSRLFRAVNARADITCNVNNNNEPCQCETNIRIDASVLGMAMLVLPYLPASNLFFYVGFVVAERVLYIPSMGYCILIAIGADYLYKNIPSIKYIWLATLVLLVASYMARTVQRNEDWLNEESLYRSGIAVNPPKSYGNLGNILSQAGRKSEAEQAYRKALQHRPNMADVHYNLGLLMHEQGRYDEALESYQLAVQYRPTLALAHLNIGLILVILGRKYEAETVFKHTANIDGTGLKDPKLHEATKTSALYNLGKLYADDGKHRLALKVFERAVATMPPSYQPQSLFNMIGETYARMDNLTEAERWYLQALKVKPDHVPALLTYAKLLARVNKSADAERYFRRAIELRPGDTASYRHFGQFLQDRKRYRDAASVIVKAARQVPYDFSTVFAAASALREAGRNEEAESLYRKAAQLRPRDHIAQLNLGAMLHVNGKLAEAETAYRAALAMRPDDAQALSNLAKLNHLLNKQAQRSSQQDSLNQRQTHQPQGQQQRRRRRRRRQQTPPLPPAPLRGASAGESEQAQKLRETLHPPPGESGRQNRRRTG</sequence>
<dbReference type="GO" id="GO:0004169">
    <property type="term" value="F:dolichyl-phosphate-mannose-protein mannosyltransferase activity"/>
    <property type="evidence" value="ECO:0007669"/>
    <property type="project" value="UniProtKB-EC"/>
</dbReference>
<feature type="repeat" description="TPR" evidence="16">
    <location>
        <begin position="502"/>
        <end position="535"/>
    </location>
</feature>
<feature type="repeat" description="TPR" evidence="16">
    <location>
        <begin position="581"/>
        <end position="614"/>
    </location>
</feature>
<feature type="compositionally biased region" description="Low complexity" evidence="17">
    <location>
        <begin position="816"/>
        <end position="826"/>
    </location>
</feature>
<dbReference type="EMBL" id="MNPL01032850">
    <property type="protein sequence ID" value="OQR66353.1"/>
    <property type="molecule type" value="Genomic_DNA"/>
</dbReference>
<dbReference type="PROSITE" id="PS50005">
    <property type="entry name" value="TPR"/>
    <property type="match status" value="6"/>
</dbReference>
<evidence type="ECO:0000256" key="12">
    <source>
        <dbReference type="ARBA" id="ARBA00022989"/>
    </source>
</evidence>
<feature type="repeat" description="TPR" evidence="16">
    <location>
        <begin position="468"/>
        <end position="501"/>
    </location>
</feature>
<feature type="compositionally biased region" description="Polar residues" evidence="17">
    <location>
        <begin position="804"/>
        <end position="815"/>
    </location>
</feature>
<feature type="transmembrane region" description="Helical" evidence="18">
    <location>
        <begin position="373"/>
        <end position="394"/>
    </location>
</feature>
<keyword evidence="19" id="KW-0732">Signal</keyword>
<evidence type="ECO:0000256" key="4">
    <source>
        <dbReference type="ARBA" id="ARBA00004922"/>
    </source>
</evidence>
<feature type="signal peptide" evidence="19">
    <location>
        <begin position="1"/>
        <end position="18"/>
    </location>
</feature>
<dbReference type="UniPathway" id="UPA00378"/>
<feature type="repeat" description="TPR" evidence="16">
    <location>
        <begin position="652"/>
        <end position="685"/>
    </location>
</feature>
<evidence type="ECO:0000256" key="16">
    <source>
        <dbReference type="PROSITE-ProRule" id="PRU00339"/>
    </source>
</evidence>
<evidence type="ECO:0000256" key="19">
    <source>
        <dbReference type="SAM" id="SignalP"/>
    </source>
</evidence>
<feature type="region of interest" description="Disordered" evidence="17">
    <location>
        <begin position="804"/>
        <end position="880"/>
    </location>
</feature>
<evidence type="ECO:0000313" key="22">
    <source>
        <dbReference type="Proteomes" id="UP000192247"/>
    </source>
</evidence>
<keyword evidence="9" id="KW-0677">Repeat</keyword>
<comment type="subcellular location">
    <subcellularLocation>
        <location evidence="3">Endoplasmic reticulum</location>
    </subcellularLocation>
    <subcellularLocation>
        <location evidence="2">Membrane</location>
        <topology evidence="2">Multi-pass membrane protein</topology>
    </subcellularLocation>
</comment>
<feature type="repeat" description="TPR" evidence="16">
    <location>
        <begin position="618"/>
        <end position="651"/>
    </location>
</feature>
<comment type="similarity">
    <text evidence="5">Belongs to the TMTC family.</text>
</comment>
<keyword evidence="7" id="KW-0808">Transferase</keyword>
<evidence type="ECO:0000256" key="7">
    <source>
        <dbReference type="ARBA" id="ARBA00022679"/>
    </source>
</evidence>
<comment type="catalytic activity">
    <reaction evidence="14">
        <text>a di-trans,poly-cis-dolichyl beta-D-mannosyl phosphate + L-threonyl-[protein] = 3-O-(alpha-D-mannosyl)-L-threonyl-[protein] + a di-trans,poly-cis-dolichyl phosphate + H(+)</text>
        <dbReference type="Rhea" id="RHEA:53396"/>
        <dbReference type="Rhea" id="RHEA-COMP:11060"/>
        <dbReference type="Rhea" id="RHEA-COMP:13547"/>
        <dbReference type="Rhea" id="RHEA-COMP:19498"/>
        <dbReference type="Rhea" id="RHEA-COMP:19501"/>
        <dbReference type="ChEBI" id="CHEBI:15378"/>
        <dbReference type="ChEBI" id="CHEBI:30013"/>
        <dbReference type="ChEBI" id="CHEBI:57683"/>
        <dbReference type="ChEBI" id="CHEBI:58211"/>
        <dbReference type="ChEBI" id="CHEBI:137323"/>
        <dbReference type="EC" id="2.4.1.109"/>
    </reaction>
</comment>
<evidence type="ECO:0000256" key="18">
    <source>
        <dbReference type="SAM" id="Phobius"/>
    </source>
</evidence>
<feature type="repeat" description="TPR" evidence="16">
    <location>
        <begin position="754"/>
        <end position="787"/>
    </location>
</feature>
<comment type="caution">
    <text evidence="21">The sequence shown here is derived from an EMBL/GenBank/DDBJ whole genome shotgun (WGS) entry which is preliminary data.</text>
</comment>
<dbReference type="Pfam" id="PF08409">
    <property type="entry name" value="TMTC_DUF1736"/>
    <property type="match status" value="1"/>
</dbReference>
<dbReference type="InterPro" id="IPR019734">
    <property type="entry name" value="TPR_rpt"/>
</dbReference>
<evidence type="ECO:0000256" key="6">
    <source>
        <dbReference type="ARBA" id="ARBA00012839"/>
    </source>
</evidence>
<keyword evidence="13 18" id="KW-0472">Membrane</keyword>
<accession>A0A1V9WYJ6</accession>
<dbReference type="SUPFAM" id="SSF48452">
    <property type="entry name" value="TPR-like"/>
    <property type="match status" value="2"/>
</dbReference>
<dbReference type="STRING" id="418985.A0A1V9WYJ6"/>
<dbReference type="Pfam" id="PF13181">
    <property type="entry name" value="TPR_8"/>
    <property type="match status" value="1"/>
</dbReference>
<reference evidence="21 22" key="1">
    <citation type="journal article" date="2017" name="Gigascience">
        <title>Draft genome of the honey bee ectoparasitic mite, Tropilaelaps mercedesae, is shaped by the parasitic life history.</title>
        <authorList>
            <person name="Dong X."/>
            <person name="Armstrong S.D."/>
            <person name="Xia D."/>
            <person name="Makepeace B.L."/>
            <person name="Darby A.C."/>
            <person name="Kadowaki T."/>
        </authorList>
    </citation>
    <scope>NUCLEOTIDE SEQUENCE [LARGE SCALE GENOMIC DNA]</scope>
    <source>
        <strain evidence="21">Wuxi-XJTLU</strain>
    </source>
</reference>
<feature type="transmembrane region" description="Helical" evidence="18">
    <location>
        <begin position="239"/>
        <end position="258"/>
    </location>
</feature>